<dbReference type="Pfam" id="PF17482">
    <property type="entry name" value="Phage_sheath_1C"/>
    <property type="match status" value="1"/>
</dbReference>
<comment type="similarity">
    <text evidence="1">Belongs to the myoviridae tail sheath protein family.</text>
</comment>
<name>A0A3G8ZWF2_9ACTN</name>
<dbReference type="AlphaFoldDB" id="A0A3G8ZWF2"/>
<dbReference type="KEGG" id="nak:EH165_07460"/>
<dbReference type="InterPro" id="IPR052042">
    <property type="entry name" value="Tail_sheath_structural"/>
</dbReference>
<feature type="domain" description="Tail sheath protein C-terminal" evidence="3">
    <location>
        <begin position="412"/>
        <end position="517"/>
    </location>
</feature>
<evidence type="ECO:0000313" key="5">
    <source>
        <dbReference type="Proteomes" id="UP000268084"/>
    </source>
</evidence>
<dbReference type="PANTHER" id="PTHR35861:SF1">
    <property type="entry name" value="PHAGE TAIL SHEATH PROTEIN"/>
    <property type="match status" value="1"/>
</dbReference>
<feature type="domain" description="Tail sheath protein subtilisin-like" evidence="2">
    <location>
        <begin position="262"/>
        <end position="410"/>
    </location>
</feature>
<sequence>MPTYTAPGVYIEEVVSSQKVLSSAPTAIAAFVGFTEKVPTDDPNDPEGLAPRLVTSWTQFESLYGSFVKGAILPLSVYGYFANGGSIAYIVRIPNTTPSGEPARRELPAADRALGLPLAVESLEPDADIALAINSSDESPSVDGSEPDGPNPFDLTVLVQGVAVETFPGLTLASVAKAVNGVSTKIKVEVLLDAKTDISSQIEVLKPGVYPLEKSSPIPVPVTGRKFAGSETARAGINGLAVAEDVTMVIVPDLVTAATKEDGTIDLGLWKAVQTSLITHCELNGNRMAILDAPPGMSPQQIKEWRSDVAMYDSAYAALYYPWIKVENPIGTNGDAEVFVPPSGHVAGVWARTDETRGVWKAPANDTIRGVLDVEYGVTQNEQGLLNPIGINCIRPFGTRGIRIWGARTLASDSDWRYINVRRLFNMVEATIAEGTQFAVFEPNDMALWEGIKRTLNSFLRGLWSAGALFGASADQAFYVKCDAETNPPESIDQGLLIVEVGIAPVKPAEFVVFRIAQHKQGAS</sequence>
<evidence type="ECO:0000313" key="4">
    <source>
        <dbReference type="EMBL" id="AZI58001.1"/>
    </source>
</evidence>
<reference evidence="4 5" key="2">
    <citation type="submission" date="2018-12" db="EMBL/GenBank/DDBJ databases">
        <title>Nakamurella antarcticus sp. nov., isolated from Antarctica South Shetland Islands soil.</title>
        <authorList>
            <person name="Peng F."/>
        </authorList>
    </citation>
    <scope>NUCLEOTIDE SEQUENCE [LARGE SCALE GENOMIC DNA]</scope>
    <source>
        <strain evidence="4 5">S14-144</strain>
    </source>
</reference>
<dbReference type="EMBL" id="CP034170">
    <property type="protein sequence ID" value="AZI58001.1"/>
    <property type="molecule type" value="Genomic_DNA"/>
</dbReference>
<gene>
    <name evidence="4" type="ORF">EH165_07460</name>
</gene>
<keyword evidence="5" id="KW-1185">Reference proteome</keyword>
<dbReference type="InterPro" id="IPR020287">
    <property type="entry name" value="Tail_sheath_C"/>
</dbReference>
<evidence type="ECO:0000259" key="2">
    <source>
        <dbReference type="Pfam" id="PF04984"/>
    </source>
</evidence>
<accession>A0A3G8ZWF2</accession>
<organism evidence="4 5">
    <name type="scientific">Nakamurella antarctica</name>
    <dbReference type="NCBI Taxonomy" id="1902245"/>
    <lineage>
        <taxon>Bacteria</taxon>
        <taxon>Bacillati</taxon>
        <taxon>Actinomycetota</taxon>
        <taxon>Actinomycetes</taxon>
        <taxon>Nakamurellales</taxon>
        <taxon>Nakamurellaceae</taxon>
        <taxon>Nakamurella</taxon>
    </lineage>
</organism>
<dbReference type="InterPro" id="IPR035089">
    <property type="entry name" value="Phage_sheath_subtilisin"/>
</dbReference>
<proteinExistence type="inferred from homology"/>
<dbReference type="PANTHER" id="PTHR35861">
    <property type="match status" value="1"/>
</dbReference>
<dbReference type="Pfam" id="PF04984">
    <property type="entry name" value="Phage_sheath_1"/>
    <property type="match status" value="1"/>
</dbReference>
<protein>
    <submittedName>
        <fullName evidence="4">Phage tail sheath family protein</fullName>
    </submittedName>
</protein>
<dbReference type="Gene3D" id="3.40.50.11780">
    <property type="match status" value="2"/>
</dbReference>
<evidence type="ECO:0000259" key="3">
    <source>
        <dbReference type="Pfam" id="PF17482"/>
    </source>
</evidence>
<dbReference type="Proteomes" id="UP000268084">
    <property type="component" value="Chromosome"/>
</dbReference>
<dbReference type="RefSeq" id="WP_124798911.1">
    <property type="nucleotide sequence ID" value="NZ_CP034170.1"/>
</dbReference>
<dbReference type="OrthoDB" id="9767864at2"/>
<reference evidence="4 5" key="1">
    <citation type="submission" date="2018-11" db="EMBL/GenBank/DDBJ databases">
        <authorList>
            <person name="Da X."/>
        </authorList>
    </citation>
    <scope>NUCLEOTIDE SEQUENCE [LARGE SCALE GENOMIC DNA]</scope>
    <source>
        <strain evidence="4 5">S14-144</strain>
    </source>
</reference>
<evidence type="ECO:0000256" key="1">
    <source>
        <dbReference type="ARBA" id="ARBA00008005"/>
    </source>
</evidence>